<reference evidence="10 11" key="1">
    <citation type="submission" date="2013-08" db="EMBL/GenBank/DDBJ databases">
        <authorList>
            <person name="Durkin A.S."/>
            <person name="Haft D.R."/>
            <person name="McCorrison J."/>
            <person name="Torralba M."/>
            <person name="Gillis M."/>
            <person name="Haft D.H."/>
            <person name="Methe B."/>
            <person name="Sutton G."/>
            <person name="Nelson K.E."/>
        </authorList>
    </citation>
    <scope>NUCLEOTIDE SEQUENCE [LARGE SCALE GENOMIC DNA]</scope>
    <source>
        <strain evidence="10 11">F0067</strain>
    </source>
</reference>
<name>U2P3R9_9BACT</name>
<evidence type="ECO:0000256" key="2">
    <source>
        <dbReference type="ARBA" id="ARBA00007783"/>
    </source>
</evidence>
<dbReference type="PANTHER" id="PTHR30294:SF29">
    <property type="entry name" value="MULTIDRUG ABC TRANSPORTER PERMEASE YBHS-RELATED"/>
    <property type="match status" value="1"/>
</dbReference>
<dbReference type="PROSITE" id="PS51012">
    <property type="entry name" value="ABC_TM2"/>
    <property type="match status" value="1"/>
</dbReference>
<keyword evidence="7 8" id="KW-0472">Membrane</keyword>
<feature type="transmembrane region" description="Helical" evidence="8">
    <location>
        <begin position="284"/>
        <end position="303"/>
    </location>
</feature>
<sequence>MPLSYLIQKEFLQIRRNSFLPKLIVVFPIVIMCVMPWVMNMEVKNVRVDVVDLDRSTDSHRLTNRIASGKYFVLNGCPTSYGEALHDVEQWKADVIVEIPRHYHRSKVEAKAPQLRVSANATNSTKGTLGMAYVSQVIQQHVQEGDPMPSGMRQQQASVSHLYNPHQDYKLFMIPSLMGILIMLMCCTLPTLNIVGEKEAGTIEAINVTPVSRLTFILAKLIPYWLIAFVVMTICFVLSWLLYGLTPAGDLGLCYLLAMLLAFVFSGLGLVVSNYNDTMQQAMFVIWFCMVTMMLMSGLFTPVRSMPHWAYLTTYINPMHYFIDAIRTVFVRGGDFGSVSHQVVALSLIALVMDGWAIASYRKNR</sequence>
<feature type="transmembrane region" description="Helical" evidence="8">
    <location>
        <begin position="255"/>
        <end position="272"/>
    </location>
</feature>
<evidence type="ECO:0000256" key="6">
    <source>
        <dbReference type="ARBA" id="ARBA00022989"/>
    </source>
</evidence>
<keyword evidence="6 8" id="KW-1133">Transmembrane helix</keyword>
<dbReference type="RefSeq" id="WP_021590272.1">
    <property type="nucleotide sequence ID" value="NZ_AWEY01000033.1"/>
</dbReference>
<evidence type="ECO:0000256" key="7">
    <source>
        <dbReference type="ARBA" id="ARBA00023136"/>
    </source>
</evidence>
<dbReference type="Proteomes" id="UP000016648">
    <property type="component" value="Unassembled WGS sequence"/>
</dbReference>
<feature type="domain" description="ABC transmembrane type-2" evidence="9">
    <location>
        <begin position="131"/>
        <end position="364"/>
    </location>
</feature>
<evidence type="ECO:0000259" key="9">
    <source>
        <dbReference type="PROSITE" id="PS51012"/>
    </source>
</evidence>
<organism evidence="10 11">
    <name type="scientific">Segatella baroniae F0067</name>
    <dbReference type="NCBI Taxonomy" id="1115809"/>
    <lineage>
        <taxon>Bacteria</taxon>
        <taxon>Pseudomonadati</taxon>
        <taxon>Bacteroidota</taxon>
        <taxon>Bacteroidia</taxon>
        <taxon>Bacteroidales</taxon>
        <taxon>Prevotellaceae</taxon>
        <taxon>Segatella</taxon>
    </lineage>
</organism>
<proteinExistence type="inferred from homology"/>
<dbReference type="PANTHER" id="PTHR30294">
    <property type="entry name" value="MEMBRANE COMPONENT OF ABC TRANSPORTER YHHJ-RELATED"/>
    <property type="match status" value="1"/>
</dbReference>
<gene>
    <name evidence="10" type="ORF">HMPREF9135_1619</name>
</gene>
<dbReference type="InterPro" id="IPR013525">
    <property type="entry name" value="ABC2_TM"/>
</dbReference>
<evidence type="ECO:0000313" key="11">
    <source>
        <dbReference type="Proteomes" id="UP000016648"/>
    </source>
</evidence>
<dbReference type="InterPro" id="IPR047817">
    <property type="entry name" value="ABC2_TM_bact-type"/>
</dbReference>
<dbReference type="GO" id="GO:0005886">
    <property type="term" value="C:plasma membrane"/>
    <property type="evidence" value="ECO:0007669"/>
    <property type="project" value="UniProtKB-SubCell"/>
</dbReference>
<comment type="subcellular location">
    <subcellularLocation>
        <location evidence="1">Cell membrane</location>
        <topology evidence="1">Multi-pass membrane protein</topology>
    </subcellularLocation>
</comment>
<evidence type="ECO:0000256" key="1">
    <source>
        <dbReference type="ARBA" id="ARBA00004651"/>
    </source>
</evidence>
<feature type="transmembrane region" description="Helical" evidence="8">
    <location>
        <begin position="222"/>
        <end position="243"/>
    </location>
</feature>
<comment type="similarity">
    <text evidence="2">Belongs to the ABC-2 integral membrane protein family.</text>
</comment>
<keyword evidence="3" id="KW-0813">Transport</keyword>
<feature type="transmembrane region" description="Helical" evidence="8">
    <location>
        <begin position="339"/>
        <end position="359"/>
    </location>
</feature>
<dbReference type="AlphaFoldDB" id="U2P3R9"/>
<evidence type="ECO:0000256" key="5">
    <source>
        <dbReference type="ARBA" id="ARBA00022692"/>
    </source>
</evidence>
<accession>U2P3R9</accession>
<evidence type="ECO:0000256" key="8">
    <source>
        <dbReference type="SAM" id="Phobius"/>
    </source>
</evidence>
<dbReference type="Pfam" id="PF12698">
    <property type="entry name" value="ABC2_membrane_3"/>
    <property type="match status" value="1"/>
</dbReference>
<feature type="transmembrane region" description="Helical" evidence="8">
    <location>
        <begin position="172"/>
        <end position="192"/>
    </location>
</feature>
<dbReference type="PATRIC" id="fig|1115809.3.peg.1971"/>
<evidence type="ECO:0000313" key="10">
    <source>
        <dbReference type="EMBL" id="ERK38826.1"/>
    </source>
</evidence>
<protein>
    <submittedName>
        <fullName evidence="10">ABC-2 family transporter protein</fullName>
    </submittedName>
</protein>
<keyword evidence="4" id="KW-1003">Cell membrane</keyword>
<keyword evidence="5 8" id="KW-0812">Transmembrane</keyword>
<feature type="transmembrane region" description="Helical" evidence="8">
    <location>
        <begin position="20"/>
        <end position="39"/>
    </location>
</feature>
<comment type="caution">
    <text evidence="10">The sequence shown here is derived from an EMBL/GenBank/DDBJ whole genome shotgun (WGS) entry which is preliminary data.</text>
</comment>
<dbReference type="GO" id="GO:0140359">
    <property type="term" value="F:ABC-type transporter activity"/>
    <property type="evidence" value="ECO:0007669"/>
    <property type="project" value="InterPro"/>
</dbReference>
<evidence type="ECO:0000256" key="3">
    <source>
        <dbReference type="ARBA" id="ARBA00022448"/>
    </source>
</evidence>
<keyword evidence="11" id="KW-1185">Reference proteome</keyword>
<dbReference type="InterPro" id="IPR051449">
    <property type="entry name" value="ABC-2_transporter_component"/>
</dbReference>
<dbReference type="Gene3D" id="3.40.1710.10">
    <property type="entry name" value="abc type-2 transporter like domain"/>
    <property type="match status" value="1"/>
</dbReference>
<dbReference type="EMBL" id="AWEY01000033">
    <property type="protein sequence ID" value="ERK38826.1"/>
    <property type="molecule type" value="Genomic_DNA"/>
</dbReference>
<evidence type="ECO:0000256" key="4">
    <source>
        <dbReference type="ARBA" id="ARBA00022475"/>
    </source>
</evidence>